<protein>
    <submittedName>
        <fullName evidence="6">TetR family transcriptional regulator</fullName>
    </submittedName>
</protein>
<dbReference type="PANTHER" id="PTHR47506">
    <property type="entry name" value="TRANSCRIPTIONAL REGULATORY PROTEIN"/>
    <property type="match status" value="1"/>
</dbReference>
<dbReference type="Pfam" id="PF00440">
    <property type="entry name" value="TetR_N"/>
    <property type="match status" value="1"/>
</dbReference>
<organism evidence="6 7">
    <name type="scientific">Novibacillus thermophilus</name>
    <dbReference type="NCBI Taxonomy" id="1471761"/>
    <lineage>
        <taxon>Bacteria</taxon>
        <taxon>Bacillati</taxon>
        <taxon>Bacillota</taxon>
        <taxon>Bacilli</taxon>
        <taxon>Bacillales</taxon>
        <taxon>Thermoactinomycetaceae</taxon>
        <taxon>Novibacillus</taxon>
    </lineage>
</organism>
<dbReference type="Pfam" id="PF08360">
    <property type="entry name" value="TetR_C_5"/>
    <property type="match status" value="1"/>
</dbReference>
<dbReference type="PROSITE" id="PS50977">
    <property type="entry name" value="HTH_TETR_2"/>
    <property type="match status" value="1"/>
</dbReference>
<evidence type="ECO:0000256" key="1">
    <source>
        <dbReference type="ARBA" id="ARBA00023015"/>
    </source>
</evidence>
<dbReference type="InterPro" id="IPR013571">
    <property type="entry name" value="Tscrpt_reg_QacR_C"/>
</dbReference>
<accession>A0A1U9K3K5</accession>
<dbReference type="InterPro" id="IPR009057">
    <property type="entry name" value="Homeodomain-like_sf"/>
</dbReference>
<evidence type="ECO:0000256" key="4">
    <source>
        <dbReference type="PROSITE-ProRule" id="PRU00335"/>
    </source>
</evidence>
<evidence type="ECO:0000259" key="5">
    <source>
        <dbReference type="PROSITE" id="PS50977"/>
    </source>
</evidence>
<dbReference type="PROSITE" id="PS01081">
    <property type="entry name" value="HTH_TETR_1"/>
    <property type="match status" value="1"/>
</dbReference>
<evidence type="ECO:0000313" key="6">
    <source>
        <dbReference type="EMBL" id="AQS54617.1"/>
    </source>
</evidence>
<dbReference type="PRINTS" id="PR00455">
    <property type="entry name" value="HTHTETR"/>
</dbReference>
<dbReference type="InterPro" id="IPR001647">
    <property type="entry name" value="HTH_TetR"/>
</dbReference>
<gene>
    <name evidence="6" type="ORF">B0W44_01275</name>
</gene>
<dbReference type="EMBL" id="CP019699">
    <property type="protein sequence ID" value="AQS54617.1"/>
    <property type="molecule type" value="Genomic_DNA"/>
</dbReference>
<keyword evidence="7" id="KW-1185">Reference proteome</keyword>
<name>A0A1U9K3K5_9BACL</name>
<feature type="DNA-binding region" description="H-T-H motif" evidence="4">
    <location>
        <begin position="30"/>
        <end position="49"/>
    </location>
</feature>
<keyword evidence="1" id="KW-0805">Transcription regulation</keyword>
<dbReference type="SUPFAM" id="SSF46689">
    <property type="entry name" value="Homeodomain-like"/>
    <property type="match status" value="1"/>
</dbReference>
<dbReference type="OrthoDB" id="9785164at2"/>
<dbReference type="GO" id="GO:0003700">
    <property type="term" value="F:DNA-binding transcription factor activity"/>
    <property type="evidence" value="ECO:0007669"/>
    <property type="project" value="InterPro"/>
</dbReference>
<reference evidence="6 7" key="1">
    <citation type="journal article" date="2015" name="Int. J. Syst. Evol. Microbiol.">
        <title>Novibacillus thermophilus gen. nov., sp. nov., a Gram-staining-negative and moderately thermophilic member of the family Thermoactinomycetaceae.</title>
        <authorList>
            <person name="Yang G."/>
            <person name="Chen J."/>
            <person name="Zhou S."/>
        </authorList>
    </citation>
    <scope>NUCLEOTIDE SEQUENCE [LARGE SCALE GENOMIC DNA]</scope>
    <source>
        <strain evidence="6 7">SG-1</strain>
    </source>
</reference>
<sequence length="194" mass="22577">MATSKGQKKRDFILEKAKELFIQKGYAGTSMEDLVQYSGVSKGSIYYHFDSKEDLFLNVIEKDTKEWLASWREKERRYTSFAEKLYGIADHYAEDFHNPLQKVAEEFMFSQPIQTELLDHALMTIRTKREEYANIFRDAIEAGEIEAGSPEELSFIFSGLMDGLSTLYYVKSQDELKLLYKQAITYFLKGVIPR</sequence>
<dbReference type="RefSeq" id="WP_077718437.1">
    <property type="nucleotide sequence ID" value="NZ_CP019699.1"/>
</dbReference>
<dbReference type="GO" id="GO:0045892">
    <property type="term" value="P:negative regulation of DNA-templated transcription"/>
    <property type="evidence" value="ECO:0007669"/>
    <property type="project" value="InterPro"/>
</dbReference>
<feature type="domain" description="HTH tetR-type" evidence="5">
    <location>
        <begin position="7"/>
        <end position="67"/>
    </location>
</feature>
<dbReference type="Gene3D" id="1.10.10.60">
    <property type="entry name" value="Homeodomain-like"/>
    <property type="match status" value="1"/>
</dbReference>
<dbReference type="SUPFAM" id="SSF48498">
    <property type="entry name" value="Tetracyclin repressor-like, C-terminal domain"/>
    <property type="match status" value="1"/>
</dbReference>
<dbReference type="FunFam" id="1.10.10.60:FF:000141">
    <property type="entry name" value="TetR family transcriptional regulator"/>
    <property type="match status" value="1"/>
</dbReference>
<dbReference type="GO" id="GO:0003677">
    <property type="term" value="F:DNA binding"/>
    <property type="evidence" value="ECO:0007669"/>
    <property type="project" value="UniProtKB-UniRule"/>
</dbReference>
<dbReference type="Gene3D" id="1.10.357.10">
    <property type="entry name" value="Tetracycline Repressor, domain 2"/>
    <property type="match status" value="1"/>
</dbReference>
<keyword evidence="2 4" id="KW-0238">DNA-binding</keyword>
<evidence type="ECO:0000256" key="2">
    <source>
        <dbReference type="ARBA" id="ARBA00023125"/>
    </source>
</evidence>
<dbReference type="Proteomes" id="UP000188603">
    <property type="component" value="Chromosome"/>
</dbReference>
<dbReference type="InterPro" id="IPR036271">
    <property type="entry name" value="Tet_transcr_reg_TetR-rel_C_sf"/>
</dbReference>
<evidence type="ECO:0000313" key="7">
    <source>
        <dbReference type="Proteomes" id="UP000188603"/>
    </source>
</evidence>
<dbReference type="InterPro" id="IPR023772">
    <property type="entry name" value="DNA-bd_HTH_TetR-type_CS"/>
</dbReference>
<dbReference type="AlphaFoldDB" id="A0A1U9K3K5"/>
<evidence type="ECO:0000256" key="3">
    <source>
        <dbReference type="ARBA" id="ARBA00023163"/>
    </source>
</evidence>
<keyword evidence="3" id="KW-0804">Transcription</keyword>
<dbReference type="PANTHER" id="PTHR47506:SF6">
    <property type="entry name" value="HTH-TYPE TRANSCRIPTIONAL REPRESSOR NEMR"/>
    <property type="match status" value="1"/>
</dbReference>
<proteinExistence type="predicted"/>
<dbReference type="KEGG" id="ntr:B0W44_01275"/>